<evidence type="ECO:0000256" key="1">
    <source>
        <dbReference type="SAM" id="SignalP"/>
    </source>
</evidence>
<evidence type="ECO:0000313" key="2">
    <source>
        <dbReference type="EMBL" id="PTF66656.1"/>
    </source>
</evidence>
<proteinExistence type="predicted"/>
<accession>A0A2T4LTK2</accession>
<organism evidence="2 3">
    <name type="scientific">Staphylococcus cohnii</name>
    <dbReference type="NCBI Taxonomy" id="29382"/>
    <lineage>
        <taxon>Bacteria</taxon>
        <taxon>Bacillati</taxon>
        <taxon>Bacillota</taxon>
        <taxon>Bacilli</taxon>
        <taxon>Bacillales</taxon>
        <taxon>Staphylococcaceae</taxon>
        <taxon>Staphylococcus</taxon>
        <taxon>Staphylococcus cohnii species complex</taxon>
    </lineage>
</organism>
<dbReference type="EMBL" id="PYZR01000038">
    <property type="protein sequence ID" value="PTF66656.1"/>
    <property type="molecule type" value="Genomic_DNA"/>
</dbReference>
<gene>
    <name evidence="2" type="ORF">BUY34_04975</name>
</gene>
<feature type="signal peptide" evidence="1">
    <location>
        <begin position="1"/>
        <end position="22"/>
    </location>
</feature>
<reference evidence="2 3" key="1">
    <citation type="journal article" date="2016" name="Front. Microbiol.">
        <title>Comprehensive Phylogenetic Analysis of Bovine Non-aureus Staphylococci Species Based on Whole-Genome Sequencing.</title>
        <authorList>
            <person name="Naushad S."/>
            <person name="Barkema H.W."/>
            <person name="Luby C."/>
            <person name="Condas L.A."/>
            <person name="Nobrega D.B."/>
            <person name="Carson D.A."/>
            <person name="De Buck J."/>
        </authorList>
    </citation>
    <scope>NUCLEOTIDE SEQUENCE [LARGE SCALE GENOMIC DNA]</scope>
    <source>
        <strain evidence="2 3">SNUC 3829</strain>
    </source>
</reference>
<name>A0A2T4LTK2_9STAP</name>
<comment type="caution">
    <text evidence="2">The sequence shown here is derived from an EMBL/GenBank/DDBJ whole genome shotgun (WGS) entry which is preliminary data.</text>
</comment>
<feature type="chain" id="PRO_5038818736" evidence="1">
    <location>
        <begin position="23"/>
        <end position="86"/>
    </location>
</feature>
<protein>
    <submittedName>
        <fullName evidence="2">Uncharacterized protein</fullName>
    </submittedName>
</protein>
<sequence>MRKLFQKTAVFTFLGLGVFALPFGGVDVDAKEAKDKPSKAAMQHIKQGTKMSSVKGGFKDGEYAYQAGCHITAKLNNTTYDKVCSS</sequence>
<dbReference type="Proteomes" id="UP000241208">
    <property type="component" value="Unassembled WGS sequence"/>
</dbReference>
<dbReference type="AlphaFoldDB" id="A0A2T4LTK2"/>
<dbReference type="RefSeq" id="WP_107384937.1">
    <property type="nucleotide sequence ID" value="NZ_JBOBEI010000001.1"/>
</dbReference>
<keyword evidence="1" id="KW-0732">Signal</keyword>
<evidence type="ECO:0000313" key="3">
    <source>
        <dbReference type="Proteomes" id="UP000241208"/>
    </source>
</evidence>